<dbReference type="GO" id="GO:0045338">
    <property type="term" value="P:farnesyl diphosphate metabolic process"/>
    <property type="evidence" value="ECO:0007669"/>
    <property type="project" value="InterPro"/>
</dbReference>
<name>A0A103Y3A2_CYNCS</name>
<keyword evidence="3" id="KW-1185">Reference proteome</keyword>
<comment type="caution">
    <text evidence="2">The sequence shown here is derived from an EMBL/GenBank/DDBJ whole genome shotgun (WGS) entry which is preliminary data.</text>
</comment>
<evidence type="ECO:0000313" key="3">
    <source>
        <dbReference type="Proteomes" id="UP000243975"/>
    </source>
</evidence>
<dbReference type="PANTHER" id="PTHR11626:SF2">
    <property type="entry name" value="SQUALENE SYNTHASE"/>
    <property type="match status" value="1"/>
</dbReference>
<protein>
    <submittedName>
        <fullName evidence="2">Terpenoid synthase</fullName>
    </submittedName>
</protein>
<dbReference type="SUPFAM" id="SSF48576">
    <property type="entry name" value="Terpenoid synthases"/>
    <property type="match status" value="1"/>
</dbReference>
<sequence>MMARFLFMDLSPVSRLVLSFLSRLSPISQLGLSLIFAPSIPQPVYRFIDSLSFKSRLSYVLSIFKVIAEMGVNYQEVIEDITMTIDDYDEYCYYDVGLFGLGLSKLFHASGIGILFPDSIFNSVGLFLQIMIIGTLALCYNNIEVFKGVVKMRRG</sequence>
<dbReference type="Gramene" id="KVI01729">
    <property type="protein sequence ID" value="KVI01729"/>
    <property type="gene ID" value="Ccrd_019995"/>
</dbReference>
<keyword evidence="1" id="KW-1133">Transmembrane helix</keyword>
<dbReference type="AlphaFoldDB" id="A0A103Y3A2"/>
<dbReference type="Gene3D" id="1.10.600.10">
    <property type="entry name" value="Farnesyl Diphosphate Synthase"/>
    <property type="match status" value="1"/>
</dbReference>
<dbReference type="EMBL" id="LEKV01002706">
    <property type="protein sequence ID" value="KVI01729.1"/>
    <property type="molecule type" value="Genomic_DNA"/>
</dbReference>
<evidence type="ECO:0000256" key="1">
    <source>
        <dbReference type="SAM" id="Phobius"/>
    </source>
</evidence>
<dbReference type="GO" id="GO:0005789">
    <property type="term" value="C:endoplasmic reticulum membrane"/>
    <property type="evidence" value="ECO:0007669"/>
    <property type="project" value="TreeGrafter"/>
</dbReference>
<dbReference type="InterPro" id="IPR044844">
    <property type="entry name" value="Trans_IPPS_euk-type"/>
</dbReference>
<keyword evidence="1" id="KW-0472">Membrane</keyword>
<organism evidence="2 3">
    <name type="scientific">Cynara cardunculus var. scolymus</name>
    <name type="common">Globe artichoke</name>
    <name type="synonym">Cynara scolymus</name>
    <dbReference type="NCBI Taxonomy" id="59895"/>
    <lineage>
        <taxon>Eukaryota</taxon>
        <taxon>Viridiplantae</taxon>
        <taxon>Streptophyta</taxon>
        <taxon>Embryophyta</taxon>
        <taxon>Tracheophyta</taxon>
        <taxon>Spermatophyta</taxon>
        <taxon>Magnoliopsida</taxon>
        <taxon>eudicotyledons</taxon>
        <taxon>Gunneridae</taxon>
        <taxon>Pentapetalae</taxon>
        <taxon>asterids</taxon>
        <taxon>campanulids</taxon>
        <taxon>Asterales</taxon>
        <taxon>Asteraceae</taxon>
        <taxon>Carduoideae</taxon>
        <taxon>Cardueae</taxon>
        <taxon>Carduinae</taxon>
        <taxon>Cynara</taxon>
    </lineage>
</organism>
<accession>A0A103Y3A2</accession>
<dbReference type="STRING" id="59895.A0A103Y3A2"/>
<gene>
    <name evidence="2" type="ORF">Ccrd_019995</name>
</gene>
<evidence type="ECO:0000313" key="2">
    <source>
        <dbReference type="EMBL" id="KVI01729.1"/>
    </source>
</evidence>
<dbReference type="GO" id="GO:0051996">
    <property type="term" value="F:squalene synthase [NAD(P)H] activity"/>
    <property type="evidence" value="ECO:0007669"/>
    <property type="project" value="InterPro"/>
</dbReference>
<keyword evidence="1" id="KW-0812">Transmembrane</keyword>
<feature type="transmembrane region" description="Helical" evidence="1">
    <location>
        <begin position="120"/>
        <end position="143"/>
    </location>
</feature>
<reference evidence="2 3" key="1">
    <citation type="journal article" date="2016" name="Sci. Rep.">
        <title>The genome sequence of the outbreeding globe artichoke constructed de novo incorporating a phase-aware low-pass sequencing strategy of F1 progeny.</title>
        <authorList>
            <person name="Scaglione D."/>
            <person name="Reyes-Chin-Wo S."/>
            <person name="Acquadro A."/>
            <person name="Froenicke L."/>
            <person name="Portis E."/>
            <person name="Beitel C."/>
            <person name="Tirone M."/>
            <person name="Mauro R."/>
            <person name="Lo Monaco A."/>
            <person name="Mauromicale G."/>
            <person name="Faccioli P."/>
            <person name="Cattivelli L."/>
            <person name="Rieseberg L."/>
            <person name="Michelmore R."/>
            <person name="Lanteri S."/>
        </authorList>
    </citation>
    <scope>NUCLEOTIDE SEQUENCE [LARGE SCALE GENOMIC DNA]</scope>
    <source>
        <strain evidence="2">2C</strain>
    </source>
</reference>
<dbReference type="Proteomes" id="UP000243975">
    <property type="component" value="Unassembled WGS sequence"/>
</dbReference>
<dbReference type="PANTHER" id="PTHR11626">
    <property type="entry name" value="FARNESYL-DIPHOSPHATE FARNESYLTRANSFERASE"/>
    <property type="match status" value="1"/>
</dbReference>
<dbReference type="InterPro" id="IPR008949">
    <property type="entry name" value="Isoprenoid_synthase_dom_sf"/>
</dbReference>
<proteinExistence type="predicted"/>